<dbReference type="AlphaFoldDB" id="A0A2A4JFR7"/>
<accession>A0A2A4JFR7</accession>
<reference evidence="2" key="1">
    <citation type="submission" date="2017-09" db="EMBL/GenBank/DDBJ databases">
        <title>Contemporary evolution of a Lepidopteran species, Heliothis virescens, in response to modern agricultural practices.</title>
        <authorList>
            <person name="Fritz M.L."/>
            <person name="Deyonke A.M."/>
            <person name="Papanicolaou A."/>
            <person name="Micinski S."/>
            <person name="Westbrook J."/>
            <person name="Gould F."/>
        </authorList>
    </citation>
    <scope>NUCLEOTIDE SEQUENCE [LARGE SCALE GENOMIC DNA]</scope>
    <source>
        <strain evidence="2">HvINT-</strain>
        <tissue evidence="2">Whole body</tissue>
    </source>
</reference>
<name>A0A2A4JFR7_HELVI</name>
<evidence type="ECO:0000313" key="2">
    <source>
        <dbReference type="EMBL" id="PCG70414.1"/>
    </source>
</evidence>
<proteinExistence type="predicted"/>
<feature type="chain" id="PRO_5013285980" description="Lipocalin/cytosolic fatty-acid binding domain-containing protein" evidence="1">
    <location>
        <begin position="17"/>
        <end position="190"/>
    </location>
</feature>
<comment type="caution">
    <text evidence="2">The sequence shown here is derived from an EMBL/GenBank/DDBJ whole genome shotgun (WGS) entry which is preliminary data.</text>
</comment>
<evidence type="ECO:0000256" key="1">
    <source>
        <dbReference type="SAM" id="SignalP"/>
    </source>
</evidence>
<protein>
    <recommendedName>
        <fullName evidence="3">Lipocalin/cytosolic fatty-acid binding domain-containing protein</fullName>
    </recommendedName>
</protein>
<keyword evidence="1" id="KW-0732">Signal</keyword>
<sequence>MLHLLAFALLLHGALSIEQCKNGEEIIPKETKNPLDIIGSWKHVYHWDSYSNFSKEFVEELNQSPDCSELKIEEISPDLVKAKKEECAKEKIPFNWADAKLKVDAPVLGIKEGLLILGEKENWIMEDCITMVRVVLRKVREDYILMTNPDISNTSELVSKVEPSLEELKSVVHNLDIVKGVSGLGVCYNK</sequence>
<gene>
    <name evidence="2" type="ORF">B5V51_2999</name>
</gene>
<organism evidence="2">
    <name type="scientific">Heliothis virescens</name>
    <name type="common">Tobacco budworm moth</name>
    <dbReference type="NCBI Taxonomy" id="7102"/>
    <lineage>
        <taxon>Eukaryota</taxon>
        <taxon>Metazoa</taxon>
        <taxon>Ecdysozoa</taxon>
        <taxon>Arthropoda</taxon>
        <taxon>Hexapoda</taxon>
        <taxon>Insecta</taxon>
        <taxon>Pterygota</taxon>
        <taxon>Neoptera</taxon>
        <taxon>Endopterygota</taxon>
        <taxon>Lepidoptera</taxon>
        <taxon>Glossata</taxon>
        <taxon>Ditrysia</taxon>
        <taxon>Noctuoidea</taxon>
        <taxon>Noctuidae</taxon>
        <taxon>Heliothinae</taxon>
        <taxon>Heliothis</taxon>
    </lineage>
</organism>
<feature type="signal peptide" evidence="1">
    <location>
        <begin position="1"/>
        <end position="16"/>
    </location>
</feature>
<dbReference type="EMBL" id="NWSH01001689">
    <property type="protein sequence ID" value="PCG70414.1"/>
    <property type="molecule type" value="Genomic_DNA"/>
</dbReference>
<evidence type="ECO:0008006" key="3">
    <source>
        <dbReference type="Google" id="ProtNLM"/>
    </source>
</evidence>